<dbReference type="RefSeq" id="WP_096050671.1">
    <property type="nucleotide sequence ID" value="NZ_CP023315.3"/>
</dbReference>
<feature type="transmembrane region" description="Helical" evidence="1">
    <location>
        <begin position="206"/>
        <end position="235"/>
    </location>
</feature>
<evidence type="ECO:0000313" key="2">
    <source>
        <dbReference type="EMBL" id="ATC31208.1"/>
    </source>
</evidence>
<proteinExistence type="predicted"/>
<dbReference type="Proteomes" id="UP000217311">
    <property type="component" value="Chromosome"/>
</dbReference>
<accession>A0A290MGR9</accession>
<feature type="transmembrane region" description="Helical" evidence="1">
    <location>
        <begin position="79"/>
        <end position="102"/>
    </location>
</feature>
<keyword evidence="1" id="KW-1133">Transmembrane helix</keyword>
<reference evidence="3" key="1">
    <citation type="submission" date="2017-09" db="EMBL/GenBank/DDBJ databases">
        <title>Genome evolution observed in wild isolates of Caulobacter crescentus.</title>
        <authorList>
            <person name="Ely B."/>
            <person name="Wilson K."/>
            <person name="Scott D."/>
        </authorList>
    </citation>
    <scope>NUCLEOTIDE SEQUENCE [LARGE SCALE GENOMIC DNA]</scope>
    <source>
        <strain evidence="3">CB13b1a</strain>
    </source>
</reference>
<organism evidence="2 3">
    <name type="scientific">Caulobacter vibrioides</name>
    <name type="common">Caulobacter crescentus</name>
    <dbReference type="NCBI Taxonomy" id="155892"/>
    <lineage>
        <taxon>Bacteria</taxon>
        <taxon>Pseudomonadati</taxon>
        <taxon>Pseudomonadota</taxon>
        <taxon>Alphaproteobacteria</taxon>
        <taxon>Caulobacterales</taxon>
        <taxon>Caulobacteraceae</taxon>
        <taxon>Caulobacter</taxon>
    </lineage>
</organism>
<keyword evidence="1" id="KW-0472">Membrane</keyword>
<dbReference type="AlphaFoldDB" id="A0A290MGR9"/>
<feature type="transmembrane region" description="Helical" evidence="1">
    <location>
        <begin position="156"/>
        <end position="185"/>
    </location>
</feature>
<feature type="transmembrane region" description="Helical" evidence="1">
    <location>
        <begin position="255"/>
        <end position="281"/>
    </location>
</feature>
<keyword evidence="1" id="KW-0812">Transmembrane</keyword>
<evidence type="ECO:0000256" key="1">
    <source>
        <dbReference type="SAM" id="Phobius"/>
    </source>
</evidence>
<protein>
    <submittedName>
        <fullName evidence="2">Uncharacterized protein</fullName>
    </submittedName>
</protein>
<gene>
    <name evidence="2" type="ORF">CA606_01995</name>
</gene>
<feature type="transmembrane region" description="Helical" evidence="1">
    <location>
        <begin position="24"/>
        <end position="47"/>
    </location>
</feature>
<dbReference type="EMBL" id="CP023315">
    <property type="protein sequence ID" value="ATC31208.1"/>
    <property type="molecule type" value="Genomic_DNA"/>
</dbReference>
<feature type="transmembrane region" description="Helical" evidence="1">
    <location>
        <begin position="123"/>
        <end position="150"/>
    </location>
</feature>
<name>A0A290MGR9_CAUVI</name>
<evidence type="ECO:0000313" key="3">
    <source>
        <dbReference type="Proteomes" id="UP000217311"/>
    </source>
</evidence>
<sequence>MAKFSASDAAFSGFRLVRENPRTILVWGLLMTVVATLYTVVSIHFFGPQMEAFSTYMATTDGEPDPQAMAKAAEGLGPAMLWAVPYSLVLSGVVLSAVNRLVLRRGDQGFFHLGLGMVELRQIAVGVLTYATLMGVLFTGALLSGFLGAMGGPAGALLALFSFVGAVSAMIFLAIRLSFASAVTFDSGKITFFRTMALTKGCFWPLFGAYVLAMVMCVIVVLLLMTIVSAVAMIASGDFSVAGRLMQADTSSLKAYFSPIGIVQSLFSGVLSVLTNLIIFAPAPTVYKELRDREASAAMAPSGW</sequence>